<feature type="non-terminal residue" evidence="1">
    <location>
        <position position="1"/>
    </location>
</feature>
<dbReference type="Proteomes" id="UP001057452">
    <property type="component" value="Chromosome 4"/>
</dbReference>
<sequence length="62" mass="6487">PGRLPHINTLGPPLLQDMWTYGDGGAGVMGGTTDRSRKRCTGRTTSPSCSATILTVITGKDL</sequence>
<evidence type="ECO:0000313" key="1">
    <source>
        <dbReference type="EMBL" id="KAI4829152.1"/>
    </source>
</evidence>
<keyword evidence="2" id="KW-1185">Reference proteome</keyword>
<name>A0ACB9XQV9_CHAAC</name>
<proteinExistence type="predicted"/>
<feature type="non-terminal residue" evidence="1">
    <location>
        <position position="62"/>
    </location>
</feature>
<dbReference type="EMBL" id="CM043788">
    <property type="protein sequence ID" value="KAI4829152.1"/>
    <property type="molecule type" value="Genomic_DNA"/>
</dbReference>
<reference evidence="1" key="1">
    <citation type="submission" date="2022-05" db="EMBL/GenBank/DDBJ databases">
        <title>Chromosome-level genome of Chaenocephalus aceratus.</title>
        <authorList>
            <person name="Park H."/>
        </authorList>
    </citation>
    <scope>NUCLEOTIDE SEQUENCE</scope>
    <source>
        <strain evidence="1">KU_202001</strain>
    </source>
</reference>
<gene>
    <name evidence="1" type="ORF">KUCAC02_023213</name>
</gene>
<accession>A0ACB9XQV9</accession>
<protein>
    <submittedName>
        <fullName evidence="1">Uncharacterized protein</fullName>
    </submittedName>
</protein>
<organism evidence="1 2">
    <name type="scientific">Chaenocephalus aceratus</name>
    <name type="common">Blackfin icefish</name>
    <name type="synonym">Chaenichthys aceratus</name>
    <dbReference type="NCBI Taxonomy" id="36190"/>
    <lineage>
        <taxon>Eukaryota</taxon>
        <taxon>Metazoa</taxon>
        <taxon>Chordata</taxon>
        <taxon>Craniata</taxon>
        <taxon>Vertebrata</taxon>
        <taxon>Euteleostomi</taxon>
        <taxon>Actinopterygii</taxon>
        <taxon>Neopterygii</taxon>
        <taxon>Teleostei</taxon>
        <taxon>Neoteleostei</taxon>
        <taxon>Acanthomorphata</taxon>
        <taxon>Eupercaria</taxon>
        <taxon>Perciformes</taxon>
        <taxon>Notothenioidei</taxon>
        <taxon>Channichthyidae</taxon>
        <taxon>Chaenocephalus</taxon>
    </lineage>
</organism>
<comment type="caution">
    <text evidence="1">The sequence shown here is derived from an EMBL/GenBank/DDBJ whole genome shotgun (WGS) entry which is preliminary data.</text>
</comment>
<evidence type="ECO:0000313" key="2">
    <source>
        <dbReference type="Proteomes" id="UP001057452"/>
    </source>
</evidence>